<gene>
    <name evidence="1" type="ORF">D4A39_17070</name>
</gene>
<evidence type="ECO:0000313" key="2">
    <source>
        <dbReference type="Proteomes" id="UP000283734"/>
    </source>
</evidence>
<protein>
    <submittedName>
        <fullName evidence="1">Uncharacterized protein</fullName>
    </submittedName>
</protein>
<feature type="non-terminal residue" evidence="1">
    <location>
        <position position="151"/>
    </location>
</feature>
<accession>A0A418XGC1</accession>
<dbReference type="EMBL" id="QYYA01000109">
    <property type="protein sequence ID" value="RJG11506.1"/>
    <property type="molecule type" value="Genomic_DNA"/>
</dbReference>
<dbReference type="OrthoDB" id="1108945at2"/>
<reference evidence="1 2" key="1">
    <citation type="submission" date="2018-09" db="EMBL/GenBank/DDBJ databases">
        <title>Alcanivorax profundi sp. nov., isolated from 1000 m-depth seawater of the Mariana Trench.</title>
        <authorList>
            <person name="Liu J."/>
        </authorList>
    </citation>
    <scope>NUCLEOTIDE SEQUENCE [LARGE SCALE GENOMIC DNA]</scope>
    <source>
        <strain evidence="1 2">MTEO17</strain>
    </source>
</reference>
<dbReference type="Proteomes" id="UP000283734">
    <property type="component" value="Unassembled WGS sequence"/>
</dbReference>
<sequence length="151" mass="17316">NLIVANCWDMIVEIMVSGWNGGASFMSAFSIQKAIDHFDTEQMKKWCSRLYNKSGIFKYICPFLNEMPVGADGAKQTYPQIYGLKGSLKAHRNYFIQRRYDLKQVEYGYVSTLGAQFYQSTASLDKAYTLKPMQYRLTIPYRVQLSTSNGV</sequence>
<evidence type="ECO:0000313" key="1">
    <source>
        <dbReference type="EMBL" id="RJG11506.1"/>
    </source>
</evidence>
<organism evidence="1 2">
    <name type="scientific">Alcanivorax profundi</name>
    <dbReference type="NCBI Taxonomy" id="2338368"/>
    <lineage>
        <taxon>Bacteria</taxon>
        <taxon>Pseudomonadati</taxon>
        <taxon>Pseudomonadota</taxon>
        <taxon>Gammaproteobacteria</taxon>
        <taxon>Oceanospirillales</taxon>
        <taxon>Alcanivoracaceae</taxon>
        <taxon>Alcanivorax</taxon>
    </lineage>
</organism>
<comment type="caution">
    <text evidence="1">The sequence shown here is derived from an EMBL/GenBank/DDBJ whole genome shotgun (WGS) entry which is preliminary data.</text>
</comment>
<keyword evidence="2" id="KW-1185">Reference proteome</keyword>
<proteinExistence type="predicted"/>
<name>A0A418XGC1_9GAMM</name>
<dbReference type="AlphaFoldDB" id="A0A418XGC1"/>
<feature type="non-terminal residue" evidence="1">
    <location>
        <position position="1"/>
    </location>
</feature>